<dbReference type="GeneID" id="101262097"/>
<evidence type="ECO:0000313" key="4">
    <source>
        <dbReference type="Proteomes" id="UP000004994"/>
    </source>
</evidence>
<keyword evidence="2" id="KW-0732">Signal</keyword>
<feature type="signal peptide" evidence="2">
    <location>
        <begin position="1"/>
        <end position="24"/>
    </location>
</feature>
<feature type="chain" id="PRO_5018779617" evidence="2">
    <location>
        <begin position="25"/>
        <end position="92"/>
    </location>
</feature>
<feature type="region of interest" description="Disordered" evidence="1">
    <location>
        <begin position="73"/>
        <end position="92"/>
    </location>
</feature>
<dbReference type="EnsemblPlants" id="Solyc03g119670.3.1">
    <property type="protein sequence ID" value="Solyc03g119670.3.1"/>
    <property type="gene ID" value="Solyc03g119670.3"/>
</dbReference>
<dbReference type="InParanoid" id="A0A3Q7GJR8"/>
<dbReference type="Proteomes" id="UP000004994">
    <property type="component" value="Chromosome 3"/>
</dbReference>
<organism evidence="3">
    <name type="scientific">Solanum lycopersicum</name>
    <name type="common">Tomato</name>
    <name type="synonym">Lycopersicon esculentum</name>
    <dbReference type="NCBI Taxonomy" id="4081"/>
    <lineage>
        <taxon>Eukaryota</taxon>
        <taxon>Viridiplantae</taxon>
        <taxon>Streptophyta</taxon>
        <taxon>Embryophyta</taxon>
        <taxon>Tracheophyta</taxon>
        <taxon>Spermatophyta</taxon>
        <taxon>Magnoliopsida</taxon>
        <taxon>eudicotyledons</taxon>
        <taxon>Gunneridae</taxon>
        <taxon>Pentapetalae</taxon>
        <taxon>asterids</taxon>
        <taxon>lamiids</taxon>
        <taxon>Solanales</taxon>
        <taxon>Solanaceae</taxon>
        <taxon>Solanoideae</taxon>
        <taxon>Solaneae</taxon>
        <taxon>Solanum</taxon>
        <taxon>Solanum subgen. Lycopersicon</taxon>
    </lineage>
</organism>
<gene>
    <name evidence="3" type="primary">LOC101262097</name>
</gene>
<dbReference type="RefSeq" id="XP_069151742.1">
    <property type="nucleotide sequence ID" value="XM_069295641.1"/>
</dbReference>
<reference evidence="3" key="2">
    <citation type="submission" date="2019-01" db="UniProtKB">
        <authorList>
            <consortium name="EnsemblPlants"/>
        </authorList>
    </citation>
    <scope>IDENTIFICATION</scope>
    <source>
        <strain evidence="3">cv. Heinz 1706</strain>
    </source>
</reference>
<evidence type="ECO:0000313" key="3">
    <source>
        <dbReference type="EnsemblPlants" id="Solyc03g119670.3.1"/>
    </source>
</evidence>
<accession>A0A3Q7GJR8</accession>
<protein>
    <submittedName>
        <fullName evidence="3">Uncharacterized protein</fullName>
    </submittedName>
</protein>
<evidence type="ECO:0000256" key="2">
    <source>
        <dbReference type="SAM" id="SignalP"/>
    </source>
</evidence>
<reference evidence="3" key="1">
    <citation type="journal article" date="2012" name="Nature">
        <title>The tomato genome sequence provides insights into fleshy fruit evolution.</title>
        <authorList>
            <consortium name="Tomato Genome Consortium"/>
        </authorList>
    </citation>
    <scope>NUCLEOTIDE SEQUENCE [LARGE SCALE GENOMIC DNA]</scope>
    <source>
        <strain evidence="3">cv. Heinz 1706</strain>
    </source>
</reference>
<proteinExistence type="predicted"/>
<sequence length="92" mass="10474">MDLQEEGENFVFLLLLLLLSLATGEEIRRLNEKIGALTSDLKKTKADIKLYGKICYVQDYNSERVISRGSKKYAEDLGSGFSSDEESKYKKM</sequence>
<evidence type="ECO:0000256" key="1">
    <source>
        <dbReference type="SAM" id="MobiDB-lite"/>
    </source>
</evidence>
<dbReference type="STRING" id="4081.A0A3Q7GJR8"/>
<dbReference type="AlphaFoldDB" id="A0A3Q7GJR8"/>
<dbReference type="Gramene" id="Solyc03g119670.3.1">
    <property type="protein sequence ID" value="Solyc03g119670.3.1"/>
    <property type="gene ID" value="Solyc03g119670.3"/>
</dbReference>
<keyword evidence="4" id="KW-1185">Reference proteome</keyword>
<name>A0A3Q7GJR8_SOLLC</name>
<dbReference type="PaxDb" id="4081-Solyc03g119670.2.1"/>